<dbReference type="EMBL" id="JABDTM020028474">
    <property type="protein sequence ID" value="KAH0808871.1"/>
    <property type="molecule type" value="Genomic_DNA"/>
</dbReference>
<reference evidence="2" key="2">
    <citation type="submission" date="2021-08" db="EMBL/GenBank/DDBJ databases">
        <authorList>
            <person name="Eriksson T."/>
        </authorList>
    </citation>
    <scope>NUCLEOTIDE SEQUENCE</scope>
    <source>
        <strain evidence="2">Stoneville</strain>
        <tissue evidence="2">Whole head</tissue>
    </source>
</reference>
<feature type="region of interest" description="Disordered" evidence="1">
    <location>
        <begin position="639"/>
        <end position="660"/>
    </location>
</feature>
<accession>A0A8J6H6M8</accession>
<protein>
    <recommendedName>
        <fullName evidence="4">Reverse transcriptase</fullName>
    </recommendedName>
</protein>
<proteinExistence type="predicted"/>
<name>A0A8J6H6M8_TENMO</name>
<organism evidence="2 3">
    <name type="scientific">Tenebrio molitor</name>
    <name type="common">Yellow mealworm beetle</name>
    <dbReference type="NCBI Taxonomy" id="7067"/>
    <lineage>
        <taxon>Eukaryota</taxon>
        <taxon>Metazoa</taxon>
        <taxon>Ecdysozoa</taxon>
        <taxon>Arthropoda</taxon>
        <taxon>Hexapoda</taxon>
        <taxon>Insecta</taxon>
        <taxon>Pterygota</taxon>
        <taxon>Neoptera</taxon>
        <taxon>Endopterygota</taxon>
        <taxon>Coleoptera</taxon>
        <taxon>Polyphaga</taxon>
        <taxon>Cucujiformia</taxon>
        <taxon>Tenebrionidae</taxon>
        <taxon>Tenebrio</taxon>
    </lineage>
</organism>
<keyword evidence="3" id="KW-1185">Reference proteome</keyword>
<dbReference type="Proteomes" id="UP000719412">
    <property type="component" value="Unassembled WGS sequence"/>
</dbReference>
<evidence type="ECO:0000313" key="3">
    <source>
        <dbReference type="Proteomes" id="UP000719412"/>
    </source>
</evidence>
<sequence length="697" mass="77872">MAPAGVAAQCPECQREEIQASAGKRREMNLLRTHLLPRLFHGLQTNKISAANLRSIDRVTRHYVKRIAHLHLHTSDALIHAPLREGGLGLTELRVAIPHMFRSRIVKLREGADRDSTLSAVLGSPTVTRLLQRLDSLCGDDSPAQYHRREISGGCFSVGLQQASSDGTFRQWITRPPKGWSGGDWVRAVHLRTANLPTVGIPSNTAELRRCRGGCGANETVCHILQACPVAHDSRVRRHNAVATKIAIQCRKDGREVLEEPHVRHQDGTLYKPNLVVFGSPNDAVVCDVQISWEDGSSSTRIWHRKREVYDNAKFLEAAGRSWGQGCVVRLQPTNMPRPGDPPRPEEGLCGLRLKVGLLRPPRLHEAGVEEQRHRTLPDREPTPALTQQHALDVAAPPTQLEETVVLLKTADHVEAEVRTPQRGEKRLEGPRKESRVYSAVKLEKLEIARSEKPRKGSFPGRAKHFEPYVGALAWQDSGSKRARPTYKKMREDWFRTLDTRPVPPPEVHGAGQVQNPLRRRRPPQKEESILPPTPELPRELPEVPLVGEVSASCSAGSSNSIEHGSSPPLDNTLCEWRNGIIETALSRKMPEKAIPEESLAVIQLLRDALNELINDNNEVPQNRVDEIYENVISSLNVPNDENPRRNGLRKGKQGGRRTRRRYVYAGTQDLFKNCPGCLAQMVRDDVSVDEATDEVK</sequence>
<reference evidence="2" key="1">
    <citation type="journal article" date="2020" name="J Insects Food Feed">
        <title>The yellow mealworm (Tenebrio molitor) genome: a resource for the emerging insects as food and feed industry.</title>
        <authorList>
            <person name="Eriksson T."/>
            <person name="Andere A."/>
            <person name="Kelstrup H."/>
            <person name="Emery V."/>
            <person name="Picard C."/>
        </authorList>
    </citation>
    <scope>NUCLEOTIDE SEQUENCE</scope>
    <source>
        <strain evidence="2">Stoneville</strain>
        <tissue evidence="2">Whole head</tissue>
    </source>
</reference>
<feature type="region of interest" description="Disordered" evidence="1">
    <location>
        <begin position="498"/>
        <end position="542"/>
    </location>
</feature>
<feature type="compositionally biased region" description="Basic residues" evidence="1">
    <location>
        <begin position="647"/>
        <end position="660"/>
    </location>
</feature>
<gene>
    <name evidence="2" type="ORF">GEV33_013920</name>
</gene>
<evidence type="ECO:0008006" key="4">
    <source>
        <dbReference type="Google" id="ProtNLM"/>
    </source>
</evidence>
<evidence type="ECO:0000256" key="1">
    <source>
        <dbReference type="SAM" id="MobiDB-lite"/>
    </source>
</evidence>
<comment type="caution">
    <text evidence="2">The sequence shown here is derived from an EMBL/GenBank/DDBJ whole genome shotgun (WGS) entry which is preliminary data.</text>
</comment>
<dbReference type="AlphaFoldDB" id="A0A8J6H6M8"/>
<evidence type="ECO:0000313" key="2">
    <source>
        <dbReference type="EMBL" id="KAH0808871.1"/>
    </source>
</evidence>